<dbReference type="EMBL" id="BPVZ01000009">
    <property type="protein sequence ID" value="GKU95585.1"/>
    <property type="molecule type" value="Genomic_DNA"/>
</dbReference>
<dbReference type="Proteomes" id="UP001054252">
    <property type="component" value="Unassembled WGS sequence"/>
</dbReference>
<gene>
    <name evidence="1" type="ORF">SLEP1_g8923</name>
</gene>
<organism evidence="1 2">
    <name type="scientific">Rubroshorea leprosula</name>
    <dbReference type="NCBI Taxonomy" id="152421"/>
    <lineage>
        <taxon>Eukaryota</taxon>
        <taxon>Viridiplantae</taxon>
        <taxon>Streptophyta</taxon>
        <taxon>Embryophyta</taxon>
        <taxon>Tracheophyta</taxon>
        <taxon>Spermatophyta</taxon>
        <taxon>Magnoliopsida</taxon>
        <taxon>eudicotyledons</taxon>
        <taxon>Gunneridae</taxon>
        <taxon>Pentapetalae</taxon>
        <taxon>rosids</taxon>
        <taxon>malvids</taxon>
        <taxon>Malvales</taxon>
        <taxon>Dipterocarpaceae</taxon>
        <taxon>Rubroshorea</taxon>
    </lineage>
</organism>
<accession>A0AAV5I976</accession>
<comment type="caution">
    <text evidence="1">The sequence shown here is derived from an EMBL/GenBank/DDBJ whole genome shotgun (WGS) entry which is preliminary data.</text>
</comment>
<dbReference type="AlphaFoldDB" id="A0AAV5I976"/>
<keyword evidence="2" id="KW-1185">Reference proteome</keyword>
<reference evidence="1 2" key="1">
    <citation type="journal article" date="2021" name="Commun. Biol.">
        <title>The genome of Shorea leprosula (Dipterocarpaceae) highlights the ecological relevance of drought in aseasonal tropical rainforests.</title>
        <authorList>
            <person name="Ng K.K.S."/>
            <person name="Kobayashi M.J."/>
            <person name="Fawcett J.A."/>
            <person name="Hatakeyama M."/>
            <person name="Paape T."/>
            <person name="Ng C.H."/>
            <person name="Ang C.C."/>
            <person name="Tnah L.H."/>
            <person name="Lee C.T."/>
            <person name="Nishiyama T."/>
            <person name="Sese J."/>
            <person name="O'Brien M.J."/>
            <person name="Copetti D."/>
            <person name="Mohd Noor M.I."/>
            <person name="Ong R.C."/>
            <person name="Putra M."/>
            <person name="Sireger I.Z."/>
            <person name="Indrioko S."/>
            <person name="Kosugi Y."/>
            <person name="Izuno A."/>
            <person name="Isagi Y."/>
            <person name="Lee S.L."/>
            <person name="Shimizu K.K."/>
        </authorList>
    </citation>
    <scope>NUCLEOTIDE SEQUENCE [LARGE SCALE GENOMIC DNA]</scope>
    <source>
        <strain evidence="1">214</strain>
    </source>
</reference>
<proteinExistence type="predicted"/>
<sequence>MHGDNVIDKRVQELDASSEGFQVFSLPLDNYVAVWNRWNSSSQPGQEQLSNSK</sequence>
<evidence type="ECO:0000313" key="1">
    <source>
        <dbReference type="EMBL" id="GKU95585.1"/>
    </source>
</evidence>
<protein>
    <submittedName>
        <fullName evidence="1">Uncharacterized protein</fullName>
    </submittedName>
</protein>
<evidence type="ECO:0000313" key="2">
    <source>
        <dbReference type="Proteomes" id="UP001054252"/>
    </source>
</evidence>
<name>A0AAV5I976_9ROSI</name>